<gene>
    <name evidence="7" type="ORF">G6L72_21730</name>
    <name evidence="8" type="ORF">G6M88_21635</name>
</gene>
<organism evidence="8 9">
    <name type="scientific">Agrobacterium rubi</name>
    <dbReference type="NCBI Taxonomy" id="28099"/>
    <lineage>
        <taxon>Bacteria</taxon>
        <taxon>Pseudomonadati</taxon>
        <taxon>Pseudomonadota</taxon>
        <taxon>Alphaproteobacteria</taxon>
        <taxon>Hyphomicrobiales</taxon>
        <taxon>Rhizobiaceae</taxon>
        <taxon>Rhizobium/Agrobacterium group</taxon>
        <taxon>Agrobacterium</taxon>
    </lineage>
</organism>
<evidence type="ECO:0000256" key="3">
    <source>
        <dbReference type="ARBA" id="ARBA00022576"/>
    </source>
</evidence>
<dbReference type="Proteomes" id="UP000822331">
    <property type="component" value="Unassembled WGS sequence"/>
</dbReference>
<dbReference type="Gene3D" id="3.90.1150.10">
    <property type="entry name" value="Aspartate Aminotransferase, domain 1"/>
    <property type="match status" value="1"/>
</dbReference>
<keyword evidence="4" id="KW-0808">Transferase</keyword>
<protein>
    <submittedName>
        <fullName evidence="8">Aspartate aminotransferase family protein</fullName>
    </submittedName>
</protein>
<dbReference type="KEGG" id="arui:G6M88_21635"/>
<dbReference type="Gene3D" id="3.40.640.10">
    <property type="entry name" value="Type I PLP-dependent aspartate aminotransferase-like (Major domain)"/>
    <property type="match status" value="1"/>
</dbReference>
<dbReference type="AlphaFoldDB" id="A0AAE7USU2"/>
<comment type="similarity">
    <text evidence="2 6">Belongs to the class-III pyridoxal-phosphate-dependent aminotransferase family.</text>
</comment>
<name>A0AAE7USU2_9HYPH</name>
<evidence type="ECO:0000256" key="4">
    <source>
        <dbReference type="ARBA" id="ARBA00022679"/>
    </source>
</evidence>
<evidence type="ECO:0000313" key="9">
    <source>
        <dbReference type="Proteomes" id="UP000663912"/>
    </source>
</evidence>
<dbReference type="PANTHER" id="PTHR43094">
    <property type="entry name" value="AMINOTRANSFERASE"/>
    <property type="match status" value="1"/>
</dbReference>
<dbReference type="PROSITE" id="PS00600">
    <property type="entry name" value="AA_TRANSFER_CLASS_3"/>
    <property type="match status" value="1"/>
</dbReference>
<dbReference type="Pfam" id="PF00202">
    <property type="entry name" value="Aminotran_3"/>
    <property type="match status" value="1"/>
</dbReference>
<dbReference type="PIRSF" id="PIRSF000521">
    <property type="entry name" value="Transaminase_4ab_Lys_Orn"/>
    <property type="match status" value="1"/>
</dbReference>
<evidence type="ECO:0000313" key="10">
    <source>
        <dbReference type="Proteomes" id="UP000822331"/>
    </source>
</evidence>
<reference evidence="7 10" key="1">
    <citation type="journal article" date="2020" name="Science">
        <title>Unexpected conservation and global transmission of agrobacterial virulence plasmids.</title>
        <authorList>
            <person name="Weisberg A.J."/>
            <person name="Davis E.W. 2nd"/>
            <person name="Tabima J."/>
            <person name="Belcher M.S."/>
            <person name="Miller M."/>
            <person name="Kuo C.H."/>
            <person name="Loper J.E."/>
            <person name="Grunwald N.J."/>
            <person name="Putnam M.L."/>
            <person name="Chang J.H."/>
        </authorList>
    </citation>
    <scope>NUCLEOTIDE SEQUENCE [LARGE SCALE GENOMIC DNA]</scope>
    <source>
        <strain evidence="7 10">A19/93</strain>
    </source>
</reference>
<dbReference type="GO" id="GO:0030170">
    <property type="term" value="F:pyridoxal phosphate binding"/>
    <property type="evidence" value="ECO:0007669"/>
    <property type="project" value="InterPro"/>
</dbReference>
<evidence type="ECO:0000256" key="5">
    <source>
        <dbReference type="ARBA" id="ARBA00022898"/>
    </source>
</evidence>
<comment type="cofactor">
    <cofactor evidence="1">
        <name>pyridoxal 5'-phosphate</name>
        <dbReference type="ChEBI" id="CHEBI:597326"/>
    </cofactor>
</comment>
<keyword evidence="3 8" id="KW-0032">Aminotransferase</keyword>
<keyword evidence="5 6" id="KW-0663">Pyridoxal phosphate</keyword>
<dbReference type="PANTHER" id="PTHR43094:SF1">
    <property type="entry name" value="AMINOTRANSFERASE CLASS-III"/>
    <property type="match status" value="1"/>
</dbReference>
<dbReference type="InterPro" id="IPR015424">
    <property type="entry name" value="PyrdxlP-dep_Trfase"/>
</dbReference>
<dbReference type="FunFam" id="3.40.640.10:FF:000014">
    <property type="entry name" value="Adenosylmethionine-8-amino-7-oxononanoate aminotransferase, probable"/>
    <property type="match status" value="1"/>
</dbReference>
<dbReference type="EMBL" id="JAAMCP010000012">
    <property type="protein sequence ID" value="NTF39328.1"/>
    <property type="molecule type" value="Genomic_DNA"/>
</dbReference>
<dbReference type="RefSeq" id="WP_065699277.1">
    <property type="nucleotide sequence ID" value="NZ_CP049207.1"/>
</dbReference>
<evidence type="ECO:0000256" key="1">
    <source>
        <dbReference type="ARBA" id="ARBA00001933"/>
    </source>
</evidence>
<dbReference type="InterPro" id="IPR015422">
    <property type="entry name" value="PyrdxlP-dep_Trfase_small"/>
</dbReference>
<dbReference type="NCBIfam" id="NF004625">
    <property type="entry name" value="PRK05965.1"/>
    <property type="match status" value="1"/>
</dbReference>
<evidence type="ECO:0000256" key="6">
    <source>
        <dbReference type="RuleBase" id="RU003560"/>
    </source>
</evidence>
<dbReference type="InterPro" id="IPR049704">
    <property type="entry name" value="Aminotrans_3_PPA_site"/>
</dbReference>
<reference evidence="8" key="2">
    <citation type="submission" date="2020-02" db="EMBL/GenBank/DDBJ databases">
        <title>Unexpected conservation and global transmission of agrobacterial virulence plasmids.</title>
        <authorList>
            <person name="Weisberg A.J."/>
            <person name="Davis E.W. II"/>
            <person name="Tabima J.R."/>
            <person name="Belcher M.S."/>
            <person name="Miller M."/>
            <person name="Kuo C.-H."/>
            <person name="Loper J.E."/>
            <person name="Grunwald N.J."/>
            <person name="Putnam M.L."/>
            <person name="Chang J.H."/>
        </authorList>
    </citation>
    <scope>NUCLEOTIDE SEQUENCE</scope>
    <source>
        <strain evidence="8">W2/73</strain>
    </source>
</reference>
<dbReference type="GO" id="GO:0008483">
    <property type="term" value="F:transaminase activity"/>
    <property type="evidence" value="ECO:0007669"/>
    <property type="project" value="UniProtKB-KW"/>
</dbReference>
<keyword evidence="10" id="KW-1185">Reference proteome</keyword>
<dbReference type="InterPro" id="IPR015421">
    <property type="entry name" value="PyrdxlP-dep_Trfase_major"/>
</dbReference>
<accession>A0AAE7USU2</accession>
<dbReference type="InterPro" id="IPR005814">
    <property type="entry name" value="Aminotrans_3"/>
</dbReference>
<evidence type="ECO:0000256" key="2">
    <source>
        <dbReference type="ARBA" id="ARBA00008954"/>
    </source>
</evidence>
<evidence type="ECO:0000313" key="8">
    <source>
        <dbReference type="EMBL" id="QTG02967.1"/>
    </source>
</evidence>
<dbReference type="EMBL" id="CP049207">
    <property type="protein sequence ID" value="QTG02967.1"/>
    <property type="molecule type" value="Genomic_DNA"/>
</dbReference>
<dbReference type="Proteomes" id="UP000663912">
    <property type="component" value="Chromosome 2"/>
</dbReference>
<dbReference type="CDD" id="cd00610">
    <property type="entry name" value="OAT_like"/>
    <property type="match status" value="1"/>
</dbReference>
<proteinExistence type="inferred from homology"/>
<evidence type="ECO:0000313" key="7">
    <source>
        <dbReference type="EMBL" id="NTF39328.1"/>
    </source>
</evidence>
<dbReference type="SUPFAM" id="SSF53383">
    <property type="entry name" value="PLP-dependent transferases"/>
    <property type="match status" value="1"/>
</dbReference>
<sequence>MLSNSLIELDRAHLVHPVASYRGHEKLGVRVLKSAKGATVTDMSGHQMIDGFAGLWCVNAGYGHESIVEAAAKQMRELPYATGYFSLGSEAAIRLASELADRAPGDLNHIYFTLGGSDAVDSTVRFIRYYYHSLGTPQKDQFISLEQGYHGSSTVGAGLTALPIFHAGFGLPFDWQHKIPSHYAYRNPVGTDPQAIIASSVAALRAKIEEIGAERVAAFYVEPIQGSGGVLVPPDGWLKAMHAVCKEYDVLLVADEVITGFGRTGPLFACEQDDVVPDFMTTAKGLTSGYVPMGAVFMSDRVYNTIADGAGSAAIGHGYTYSAHPVSAAVGLEVLRLYENGLLENGVKAGARLMTGLESLVDHPLVGDVRGRGMLAAIELVTDKQKKTPLPAAADPSRRIFDRAWDNGLVIRAFGNGVLGYAPPLCCTESEIDAIIERTRMTLDQTLEDPDVRSAMA</sequence>